<organism evidence="2 3">
    <name type="scientific">Diversispora epigaea</name>
    <dbReference type="NCBI Taxonomy" id="1348612"/>
    <lineage>
        <taxon>Eukaryota</taxon>
        <taxon>Fungi</taxon>
        <taxon>Fungi incertae sedis</taxon>
        <taxon>Mucoromycota</taxon>
        <taxon>Glomeromycotina</taxon>
        <taxon>Glomeromycetes</taxon>
        <taxon>Diversisporales</taxon>
        <taxon>Diversisporaceae</taxon>
        <taxon>Diversispora</taxon>
    </lineage>
</organism>
<comment type="caution">
    <text evidence="2">The sequence shown here is derived from an EMBL/GenBank/DDBJ whole genome shotgun (WGS) entry which is preliminary data.</text>
</comment>
<evidence type="ECO:0000313" key="2">
    <source>
        <dbReference type="EMBL" id="RHZ64625.1"/>
    </source>
</evidence>
<accession>A0A397HN83</accession>
<gene>
    <name evidence="2" type="ORF">Glove_321g67</name>
</gene>
<feature type="region of interest" description="Disordered" evidence="1">
    <location>
        <begin position="497"/>
        <end position="550"/>
    </location>
</feature>
<feature type="compositionally biased region" description="Acidic residues" evidence="1">
    <location>
        <begin position="499"/>
        <end position="522"/>
    </location>
</feature>
<evidence type="ECO:0000256" key="1">
    <source>
        <dbReference type="SAM" id="MobiDB-lite"/>
    </source>
</evidence>
<reference evidence="2 3" key="1">
    <citation type="submission" date="2018-08" db="EMBL/GenBank/DDBJ databases">
        <title>Genome and evolution of the arbuscular mycorrhizal fungus Diversispora epigaea (formerly Glomus versiforme) and its bacterial endosymbionts.</title>
        <authorList>
            <person name="Sun X."/>
            <person name="Fei Z."/>
            <person name="Harrison M."/>
        </authorList>
    </citation>
    <scope>NUCLEOTIDE SEQUENCE [LARGE SCALE GENOMIC DNA]</scope>
    <source>
        <strain evidence="2 3">IT104</strain>
    </source>
</reference>
<keyword evidence="3" id="KW-1185">Reference proteome</keyword>
<name>A0A397HN83_9GLOM</name>
<dbReference type="Proteomes" id="UP000266861">
    <property type="component" value="Unassembled WGS sequence"/>
</dbReference>
<dbReference type="EMBL" id="PQFF01000293">
    <property type="protein sequence ID" value="RHZ64625.1"/>
    <property type="molecule type" value="Genomic_DNA"/>
</dbReference>
<dbReference type="OrthoDB" id="2398277at2759"/>
<sequence length="621" mass="71079">MLDIISAEDCRIKIFGSVTLKNINILRATNKFQNRPWFSNIAIAMDDAELFEYQSDNGTCYVQTLLITEVILPNKSPFHLALIEAIEEIVHIVLRFDTKDEYFGLRSGVVAGDSVSELRFSYGGGWLNGGRYPVFGWLQGLRSGVVAGDSVSELRFSYGGGWLNGGRYPVFGWLQGLRSGVVAGDSVSELRFSYGGGWLNGGSEVSTSATAEPTRPASRITSRQASRTTSRQASRTTSRQASPQPQPSSSHTKIGVTEIGDDDDDAPLTRKEAKIFFNKLKKEISDVRKLLEISGVGDYTTEESFIKEFVEEIVSYSINKYIYPNKKELKKSAGAISAKSYLEYFEHWEDDRWSYYYSKYIHSRLLAKHQSRRGAIATRVRSSFFSTFRESDLPTINTKSAASEVLSWKKSQKVKDVLRKLNQDVDGHENLTWCTKIMEKIWEKSKKVPKEKVAFTISIIQYLLSPKVESIKIDDEAIRKRMKKNIKKLEKGETIEFEEKLDEESESEEESEEELSEEEEKKEEERGREERQEEEERREEEEGRETWDEELIEMISGGPRKERRELTAFYHQNSIPPITLTQPKGLKKIHWSLRRPGNTTSNEDFMDSNWRPTLSKTNILI</sequence>
<feature type="compositionally biased region" description="Low complexity" evidence="1">
    <location>
        <begin position="217"/>
        <end position="250"/>
    </location>
</feature>
<dbReference type="AlphaFoldDB" id="A0A397HN83"/>
<dbReference type="STRING" id="1348612.A0A397HN83"/>
<protein>
    <submittedName>
        <fullName evidence="2">Uncharacterized protein</fullName>
    </submittedName>
</protein>
<evidence type="ECO:0000313" key="3">
    <source>
        <dbReference type="Proteomes" id="UP000266861"/>
    </source>
</evidence>
<proteinExistence type="predicted"/>
<feature type="compositionally biased region" description="Basic and acidic residues" evidence="1">
    <location>
        <begin position="523"/>
        <end position="546"/>
    </location>
</feature>
<feature type="region of interest" description="Disordered" evidence="1">
    <location>
        <begin position="205"/>
        <end position="265"/>
    </location>
</feature>